<evidence type="ECO:0000256" key="4">
    <source>
        <dbReference type="ARBA" id="ARBA00022692"/>
    </source>
</evidence>
<proteinExistence type="inferred from homology"/>
<protein>
    <submittedName>
        <fullName evidence="8">Polysaccharide biosynthesis protein, putative</fullName>
    </submittedName>
</protein>
<comment type="similarity">
    <text evidence="2">Belongs to the polysaccharide synthase family.</text>
</comment>
<dbReference type="Pfam" id="PF13440">
    <property type="entry name" value="Polysacc_synt_3"/>
    <property type="match status" value="1"/>
</dbReference>
<dbReference type="PANTHER" id="PTHR30250:SF10">
    <property type="entry name" value="LIPOPOLYSACCHARIDE BIOSYNTHESIS PROTEIN WZXC"/>
    <property type="match status" value="1"/>
</dbReference>
<dbReference type="GO" id="GO:0005886">
    <property type="term" value="C:plasma membrane"/>
    <property type="evidence" value="ECO:0007669"/>
    <property type="project" value="UniProtKB-SubCell"/>
</dbReference>
<keyword evidence="9" id="KW-1185">Reference proteome</keyword>
<evidence type="ECO:0000313" key="8">
    <source>
        <dbReference type="EMBL" id="ABW28166.1"/>
    </source>
</evidence>
<keyword evidence="5 7" id="KW-1133">Transmembrane helix</keyword>
<dbReference type="HOGENOM" id="CLU_026911_3_2_3"/>
<reference evidence="8 9" key="1">
    <citation type="journal article" date="2008" name="Proc. Natl. Acad. Sci. U.S.A.">
        <title>Niche adaptation and genome expansion in the chlorophyll d-producing cyanobacterium Acaryochloris marina.</title>
        <authorList>
            <person name="Swingley W.D."/>
            <person name="Chen M."/>
            <person name="Cheung P.C."/>
            <person name="Conrad A.L."/>
            <person name="Dejesa L.C."/>
            <person name="Hao J."/>
            <person name="Honchak B.M."/>
            <person name="Karbach L.E."/>
            <person name="Kurdoglu A."/>
            <person name="Lahiri S."/>
            <person name="Mastrian S.D."/>
            <person name="Miyashita H."/>
            <person name="Page L."/>
            <person name="Ramakrishna P."/>
            <person name="Satoh S."/>
            <person name="Sattley W.M."/>
            <person name="Shimada Y."/>
            <person name="Taylor H.L."/>
            <person name="Tomo T."/>
            <person name="Tsuchiya T."/>
            <person name="Wang Z.T."/>
            <person name="Raymond J."/>
            <person name="Mimuro M."/>
            <person name="Blankenship R.E."/>
            <person name="Touchman J.W."/>
        </authorList>
    </citation>
    <scope>NUCLEOTIDE SEQUENCE [LARGE SCALE GENOMIC DNA]</scope>
    <source>
        <strain evidence="9">MBIC 11017</strain>
    </source>
</reference>
<organism evidence="8 9">
    <name type="scientific">Acaryochloris marina (strain MBIC 11017)</name>
    <dbReference type="NCBI Taxonomy" id="329726"/>
    <lineage>
        <taxon>Bacteria</taxon>
        <taxon>Bacillati</taxon>
        <taxon>Cyanobacteriota</taxon>
        <taxon>Cyanophyceae</taxon>
        <taxon>Acaryochloridales</taxon>
        <taxon>Acaryochloridaceae</taxon>
        <taxon>Acaryochloris</taxon>
    </lineage>
</organism>
<gene>
    <name evidence="8" type="ordered locus">AM1_3170</name>
</gene>
<evidence type="ECO:0000313" key="9">
    <source>
        <dbReference type="Proteomes" id="UP000000268"/>
    </source>
</evidence>
<dbReference type="STRING" id="329726.AM1_3170"/>
<evidence type="ECO:0000256" key="3">
    <source>
        <dbReference type="ARBA" id="ARBA00022475"/>
    </source>
</evidence>
<feature type="transmembrane region" description="Helical" evidence="7">
    <location>
        <begin position="130"/>
        <end position="152"/>
    </location>
</feature>
<evidence type="ECO:0000256" key="6">
    <source>
        <dbReference type="ARBA" id="ARBA00023136"/>
    </source>
</evidence>
<evidence type="ECO:0000256" key="7">
    <source>
        <dbReference type="SAM" id="Phobius"/>
    </source>
</evidence>
<keyword evidence="6 7" id="KW-0472">Membrane</keyword>
<dbReference type="Proteomes" id="UP000000268">
    <property type="component" value="Chromosome"/>
</dbReference>
<feature type="transmembrane region" description="Helical" evidence="7">
    <location>
        <begin position="95"/>
        <end position="118"/>
    </location>
</feature>
<name>B0CER1_ACAM1</name>
<dbReference type="AlphaFoldDB" id="B0CER1"/>
<accession>B0CER1</accession>
<feature type="transmembrane region" description="Helical" evidence="7">
    <location>
        <begin position="403"/>
        <end position="421"/>
    </location>
</feature>
<feature type="transmembrane region" description="Helical" evidence="7">
    <location>
        <begin position="53"/>
        <end position="75"/>
    </location>
</feature>
<dbReference type="EMBL" id="CP000828">
    <property type="protein sequence ID" value="ABW28166.1"/>
    <property type="molecule type" value="Genomic_DNA"/>
</dbReference>
<dbReference type="KEGG" id="amr:AM1_3170"/>
<comment type="subcellular location">
    <subcellularLocation>
        <location evidence="1">Cell membrane</location>
        <topology evidence="1">Multi-pass membrane protein</topology>
    </subcellularLocation>
</comment>
<evidence type="ECO:0000256" key="5">
    <source>
        <dbReference type="ARBA" id="ARBA00022989"/>
    </source>
</evidence>
<evidence type="ECO:0000256" key="1">
    <source>
        <dbReference type="ARBA" id="ARBA00004651"/>
    </source>
</evidence>
<feature type="transmembrane region" description="Helical" evidence="7">
    <location>
        <begin position="433"/>
        <end position="453"/>
    </location>
</feature>
<dbReference type="eggNOG" id="COG2244">
    <property type="taxonomic scope" value="Bacteria"/>
</dbReference>
<dbReference type="InterPro" id="IPR050833">
    <property type="entry name" value="Poly_Biosynth_Transport"/>
</dbReference>
<sequence>MDMKKGDPCIAPIQPQSMASLKKLVIRGTLWTLIGYGGSQGLRFGGNLILTRLLYPDLFGLMALTNIFIIGLQLFSDLGTGWSVVQNKRGDDPVFLNTAWTVDVIRGFILWFGCLVIAWPIATLYKHPELLWLIPIVGITTIFSGFESTAVAQLERNLDVQKQVVFELTTQAVGIIIMIVWAMIAPSIWALVMGGLASTGLKMVWSHFLFPGSSNQFAWDKAALKDLLNLGRWIFLNTALTFLAEQADRLMLGDLFSLRLLGIYGIAFTLSDMPYKVVMSISNKVIFPAISKSIDQPRDILFPKILKNRRPFLFASIFLVVVLAGFGDLLITTLYDTRYLDASWMLPILALGIWPRLLSQTNESYLFAIGKFQYTTCGNILRLSCTVMGIWIGFRYFGNAGAIMGVALNDFFYYLSVNYGLLREGLNGMMQDLLATFLLLGCLTLIIAVRLHFNLDLPIHSLFSQPA</sequence>
<feature type="transmembrane region" description="Helical" evidence="7">
    <location>
        <begin position="312"/>
        <end position="335"/>
    </location>
</feature>
<evidence type="ECO:0000256" key="2">
    <source>
        <dbReference type="ARBA" id="ARBA00007430"/>
    </source>
</evidence>
<keyword evidence="4 7" id="KW-0812">Transmembrane</keyword>
<dbReference type="PANTHER" id="PTHR30250">
    <property type="entry name" value="PST FAMILY PREDICTED COLANIC ACID TRANSPORTER"/>
    <property type="match status" value="1"/>
</dbReference>
<feature type="transmembrane region" description="Helical" evidence="7">
    <location>
        <begin position="172"/>
        <end position="197"/>
    </location>
</feature>
<keyword evidence="3" id="KW-1003">Cell membrane</keyword>